<proteinExistence type="predicted"/>
<evidence type="ECO:0008006" key="4">
    <source>
        <dbReference type="Google" id="ProtNLM"/>
    </source>
</evidence>
<gene>
    <name evidence="2" type="ORF">ACKA06_17785</name>
</gene>
<keyword evidence="1" id="KW-0812">Transmembrane</keyword>
<feature type="transmembrane region" description="Helical" evidence="1">
    <location>
        <begin position="69"/>
        <end position="90"/>
    </location>
</feature>
<dbReference type="EMBL" id="JBJOSA010000020">
    <property type="protein sequence ID" value="MFL8938643.1"/>
    <property type="molecule type" value="Genomic_DNA"/>
</dbReference>
<dbReference type="Proteomes" id="UP001628668">
    <property type="component" value="Unassembled WGS sequence"/>
</dbReference>
<keyword evidence="1" id="KW-0472">Membrane</keyword>
<evidence type="ECO:0000313" key="3">
    <source>
        <dbReference type="Proteomes" id="UP001628668"/>
    </source>
</evidence>
<protein>
    <recommendedName>
        <fullName evidence="4">ATPase</fullName>
    </recommendedName>
</protein>
<keyword evidence="1" id="KW-1133">Transmembrane helix</keyword>
<feature type="transmembrane region" description="Helical" evidence="1">
    <location>
        <begin position="43"/>
        <end position="63"/>
    </location>
</feature>
<reference evidence="2 3" key="1">
    <citation type="submission" date="2024-12" db="EMBL/GenBank/DDBJ databases">
        <authorList>
            <person name="Li X."/>
            <person name="Zhang D."/>
        </authorList>
    </citation>
    <scope>NUCLEOTIDE SEQUENCE [LARGE SCALE GENOMIC DNA]</scope>
    <source>
        <strain evidence="2 3">JCM19602</strain>
    </source>
</reference>
<name>A0ABW8VVM7_9BACI</name>
<sequence length="97" mass="11550">MDIFLISTIASIATVIIFSLIFKNKTNKGFKMNYFGLSYRRKMIRTLISFPLIVLIMIFLMYIDLSKAIKISFVLFILVAFAIQFFYNYYMWKKKES</sequence>
<keyword evidence="3" id="KW-1185">Reference proteome</keyword>
<evidence type="ECO:0000313" key="2">
    <source>
        <dbReference type="EMBL" id="MFL8938643.1"/>
    </source>
</evidence>
<dbReference type="RefSeq" id="WP_411160322.1">
    <property type="nucleotide sequence ID" value="NZ_JBJOSA010000020.1"/>
</dbReference>
<feature type="transmembrane region" description="Helical" evidence="1">
    <location>
        <begin position="6"/>
        <end position="22"/>
    </location>
</feature>
<organism evidence="2 3">
    <name type="scientific">Rossellomorea oryzaecorticis</name>
    <dbReference type="NCBI Taxonomy" id="1396505"/>
    <lineage>
        <taxon>Bacteria</taxon>
        <taxon>Bacillati</taxon>
        <taxon>Bacillota</taxon>
        <taxon>Bacilli</taxon>
        <taxon>Bacillales</taxon>
        <taxon>Bacillaceae</taxon>
        <taxon>Rossellomorea</taxon>
    </lineage>
</organism>
<evidence type="ECO:0000256" key="1">
    <source>
        <dbReference type="SAM" id="Phobius"/>
    </source>
</evidence>
<accession>A0ABW8VVM7</accession>
<comment type="caution">
    <text evidence="2">The sequence shown here is derived from an EMBL/GenBank/DDBJ whole genome shotgun (WGS) entry which is preliminary data.</text>
</comment>